<protein>
    <submittedName>
        <fullName evidence="2">Nucleotidyltransferase domain-containing protein</fullName>
    </submittedName>
</protein>
<gene>
    <name evidence="2" type="ORF">KQI89_04360</name>
</gene>
<name>A0ABS6EXQ0_9CLOT</name>
<dbReference type="RefSeq" id="WP_216456054.1">
    <property type="nucleotide sequence ID" value="NZ_JAHLQL010000001.1"/>
</dbReference>
<accession>A0ABS6EXQ0</accession>
<evidence type="ECO:0000313" key="3">
    <source>
        <dbReference type="Proteomes" id="UP000736583"/>
    </source>
</evidence>
<dbReference type="Proteomes" id="UP000736583">
    <property type="component" value="Unassembled WGS sequence"/>
</dbReference>
<evidence type="ECO:0000313" key="2">
    <source>
        <dbReference type="EMBL" id="MBU5590987.1"/>
    </source>
</evidence>
<proteinExistence type="predicted"/>
<comment type="caution">
    <text evidence="2">The sequence shown here is derived from an EMBL/GenBank/DDBJ whole genome shotgun (WGS) entry which is preliminary data.</text>
</comment>
<sequence length="298" mass="35196">MENIILKYQKAFNSLVDKMRSNENILAVMVFGSMVTGDFWEESDIDLFVILKDEIYDIRNIYTEEKEVAVHIKLMSKEKFLQLHESDLRGGFIHRIFASSRLVFSKDLDITTRYNNGRYYPDLDREKWNMVYLGRTLKSLGVCKKYLTNDGIYTAFTTAVRSIEDFARLYVNCNGYMISKDATSMAMNLNDDFKKCVDELFFNKNNVVEAIENALEFLKESIDKNIKQSTRLLMEFMREKDKFLSAEDIKRDPLFENFDIEIEEVLNELWKRNLIKKDSRDYKNSEGNVIIKENVYFI</sequence>
<dbReference type="CDD" id="cd05403">
    <property type="entry name" value="NT_KNTase_like"/>
    <property type="match status" value="1"/>
</dbReference>
<feature type="domain" description="Polymerase beta nucleotidyltransferase" evidence="1">
    <location>
        <begin position="15"/>
        <end position="107"/>
    </location>
</feature>
<evidence type="ECO:0000259" key="1">
    <source>
        <dbReference type="Pfam" id="PF18765"/>
    </source>
</evidence>
<dbReference type="InterPro" id="IPR041633">
    <property type="entry name" value="Polbeta"/>
</dbReference>
<keyword evidence="3" id="KW-1185">Reference proteome</keyword>
<dbReference type="EMBL" id="JAHLQL010000001">
    <property type="protein sequence ID" value="MBU5590987.1"/>
    <property type="molecule type" value="Genomic_DNA"/>
</dbReference>
<reference evidence="2 3" key="1">
    <citation type="submission" date="2021-06" db="EMBL/GenBank/DDBJ databases">
        <authorList>
            <person name="Sun Q."/>
            <person name="Li D."/>
        </authorList>
    </citation>
    <scope>NUCLEOTIDE SEQUENCE [LARGE SCALE GENOMIC DNA]</scope>
    <source>
        <strain evidence="2 3">MSJ-4</strain>
    </source>
</reference>
<organism evidence="2 3">
    <name type="scientific">Clostridium simiarum</name>
    <dbReference type="NCBI Taxonomy" id="2841506"/>
    <lineage>
        <taxon>Bacteria</taxon>
        <taxon>Bacillati</taxon>
        <taxon>Bacillota</taxon>
        <taxon>Clostridia</taxon>
        <taxon>Eubacteriales</taxon>
        <taxon>Clostridiaceae</taxon>
        <taxon>Clostridium</taxon>
    </lineage>
</organism>
<dbReference type="Pfam" id="PF18765">
    <property type="entry name" value="Polbeta"/>
    <property type="match status" value="1"/>
</dbReference>